<dbReference type="AlphaFoldDB" id="A0AAV7RV78"/>
<evidence type="ECO:0000313" key="4">
    <source>
        <dbReference type="Proteomes" id="UP001066276"/>
    </source>
</evidence>
<feature type="region of interest" description="Disordered" evidence="2">
    <location>
        <begin position="202"/>
        <end position="258"/>
    </location>
</feature>
<accession>A0AAV7RV78</accession>
<feature type="compositionally biased region" description="Low complexity" evidence="2">
    <location>
        <begin position="101"/>
        <end position="123"/>
    </location>
</feature>
<protein>
    <submittedName>
        <fullName evidence="3">Uncharacterized protein</fullName>
    </submittedName>
</protein>
<evidence type="ECO:0000256" key="2">
    <source>
        <dbReference type="SAM" id="MobiDB-lite"/>
    </source>
</evidence>
<dbReference type="Proteomes" id="UP001066276">
    <property type="component" value="Chromosome 5"/>
</dbReference>
<evidence type="ECO:0000313" key="3">
    <source>
        <dbReference type="EMBL" id="KAJ1154743.1"/>
    </source>
</evidence>
<evidence type="ECO:0000256" key="1">
    <source>
        <dbReference type="SAM" id="Coils"/>
    </source>
</evidence>
<dbReference type="EMBL" id="JANPWB010000009">
    <property type="protein sequence ID" value="KAJ1154743.1"/>
    <property type="molecule type" value="Genomic_DNA"/>
</dbReference>
<feature type="coiled-coil region" evidence="1">
    <location>
        <begin position="27"/>
        <end position="54"/>
    </location>
</feature>
<keyword evidence="1" id="KW-0175">Coiled coil</keyword>
<sequence length="323" mass="34931">MLKDDQRKLVYRVKQSETDVDTLLPGQKDSENVIQQLQTQVETQQERIEDCGGKREHNKSLAGDYRPVPWWPEYRDRDALLRATQEADPIIVDNARVSLRPPWTRLPGGRTRGPRATHPGRPGATDRRAAAPHSRALPGSSEAAPTVWLTSLAPASLRSFRQGGVHQIGRVASSLAGGSRLHSLLARSSFICGQAPVLGPGRASLSRTGEPPSQGSPSPGFPSALRARCHGVRVSEGQQGTPAASLHHPPGAPGHSPLRVHERSARHSLWWRPRQRAGPGPRARRDAVSPAAILGDLSIRLRPAHTNRAVLTPVPEVSSMSGS</sequence>
<feature type="compositionally biased region" description="Low complexity" evidence="2">
    <location>
        <begin position="209"/>
        <end position="223"/>
    </location>
</feature>
<feature type="region of interest" description="Disordered" evidence="2">
    <location>
        <begin position="101"/>
        <end position="143"/>
    </location>
</feature>
<gene>
    <name evidence="3" type="ORF">NDU88_007486</name>
</gene>
<name>A0AAV7RV78_PLEWA</name>
<comment type="caution">
    <text evidence="3">The sequence shown here is derived from an EMBL/GenBank/DDBJ whole genome shotgun (WGS) entry which is preliminary data.</text>
</comment>
<organism evidence="3 4">
    <name type="scientific">Pleurodeles waltl</name>
    <name type="common">Iberian ribbed newt</name>
    <dbReference type="NCBI Taxonomy" id="8319"/>
    <lineage>
        <taxon>Eukaryota</taxon>
        <taxon>Metazoa</taxon>
        <taxon>Chordata</taxon>
        <taxon>Craniata</taxon>
        <taxon>Vertebrata</taxon>
        <taxon>Euteleostomi</taxon>
        <taxon>Amphibia</taxon>
        <taxon>Batrachia</taxon>
        <taxon>Caudata</taxon>
        <taxon>Salamandroidea</taxon>
        <taxon>Salamandridae</taxon>
        <taxon>Pleurodelinae</taxon>
        <taxon>Pleurodeles</taxon>
    </lineage>
</organism>
<reference evidence="3" key="1">
    <citation type="journal article" date="2022" name="bioRxiv">
        <title>Sequencing and chromosome-scale assembly of the giantPleurodeles waltlgenome.</title>
        <authorList>
            <person name="Brown T."/>
            <person name="Elewa A."/>
            <person name="Iarovenko S."/>
            <person name="Subramanian E."/>
            <person name="Araus A.J."/>
            <person name="Petzold A."/>
            <person name="Susuki M."/>
            <person name="Suzuki K.-i.T."/>
            <person name="Hayashi T."/>
            <person name="Toyoda A."/>
            <person name="Oliveira C."/>
            <person name="Osipova E."/>
            <person name="Leigh N.D."/>
            <person name="Simon A."/>
            <person name="Yun M.H."/>
        </authorList>
    </citation>
    <scope>NUCLEOTIDE SEQUENCE</scope>
    <source>
        <strain evidence="3">20211129_DDA</strain>
        <tissue evidence="3">Liver</tissue>
    </source>
</reference>
<proteinExistence type="predicted"/>
<keyword evidence="4" id="KW-1185">Reference proteome</keyword>